<keyword evidence="3" id="KW-0804">Transcription</keyword>
<name>A0ABR6ZVJ8_9BURK</name>
<keyword evidence="6" id="KW-1185">Reference proteome</keyword>
<evidence type="ECO:0000256" key="1">
    <source>
        <dbReference type="ARBA" id="ARBA00023015"/>
    </source>
</evidence>
<evidence type="ECO:0000259" key="4">
    <source>
        <dbReference type="PROSITE" id="PS50995"/>
    </source>
</evidence>
<dbReference type="InterPro" id="IPR036388">
    <property type="entry name" value="WH-like_DNA-bd_sf"/>
</dbReference>
<evidence type="ECO:0000256" key="2">
    <source>
        <dbReference type="ARBA" id="ARBA00023125"/>
    </source>
</evidence>
<dbReference type="Gene3D" id="1.10.10.10">
    <property type="entry name" value="Winged helix-like DNA-binding domain superfamily/Winged helix DNA-binding domain"/>
    <property type="match status" value="1"/>
</dbReference>
<evidence type="ECO:0000313" key="5">
    <source>
        <dbReference type="EMBL" id="MBC3919909.1"/>
    </source>
</evidence>
<protein>
    <submittedName>
        <fullName evidence="5">MarR family transcriptional regulator</fullName>
    </submittedName>
</protein>
<keyword evidence="1" id="KW-0805">Transcription regulation</keyword>
<dbReference type="InterPro" id="IPR000835">
    <property type="entry name" value="HTH_MarR-typ"/>
</dbReference>
<keyword evidence="2" id="KW-0238">DNA-binding</keyword>
<accession>A0ABR6ZVJ8</accession>
<dbReference type="PANTHER" id="PTHR42756:SF1">
    <property type="entry name" value="TRANSCRIPTIONAL REPRESSOR OF EMRAB OPERON"/>
    <property type="match status" value="1"/>
</dbReference>
<dbReference type="PANTHER" id="PTHR42756">
    <property type="entry name" value="TRANSCRIPTIONAL REGULATOR, MARR"/>
    <property type="match status" value="1"/>
</dbReference>
<proteinExistence type="predicted"/>
<dbReference type="SUPFAM" id="SSF46785">
    <property type="entry name" value="Winged helix' DNA-binding domain"/>
    <property type="match status" value="1"/>
</dbReference>
<comment type="caution">
    <text evidence="5">The sequence shown here is derived from an EMBL/GenBank/DDBJ whole genome shotgun (WGS) entry which is preliminary data.</text>
</comment>
<dbReference type="PRINTS" id="PR00598">
    <property type="entry name" value="HTHMARR"/>
</dbReference>
<evidence type="ECO:0000313" key="6">
    <source>
        <dbReference type="Proteomes" id="UP000650424"/>
    </source>
</evidence>
<gene>
    <name evidence="5" type="ORF">H8L32_20735</name>
</gene>
<dbReference type="EMBL" id="JACOGF010000012">
    <property type="protein sequence ID" value="MBC3919909.1"/>
    <property type="molecule type" value="Genomic_DNA"/>
</dbReference>
<dbReference type="InterPro" id="IPR036390">
    <property type="entry name" value="WH_DNA-bd_sf"/>
</dbReference>
<dbReference type="Proteomes" id="UP000650424">
    <property type="component" value="Unassembled WGS sequence"/>
</dbReference>
<dbReference type="SMART" id="SM00347">
    <property type="entry name" value="HTH_MARR"/>
    <property type="match status" value="1"/>
</dbReference>
<reference evidence="5 6" key="1">
    <citation type="submission" date="2020-08" db="EMBL/GenBank/DDBJ databases">
        <title>Novel species isolated from subtropical streams in China.</title>
        <authorList>
            <person name="Lu H."/>
        </authorList>
    </citation>
    <scope>NUCLEOTIDE SEQUENCE [LARGE SCALE GENOMIC DNA]</scope>
    <source>
        <strain evidence="5 6">CY18W</strain>
    </source>
</reference>
<organism evidence="5 6">
    <name type="scientific">Undibacterium hunanense</name>
    <dbReference type="NCBI Taxonomy" id="2762292"/>
    <lineage>
        <taxon>Bacteria</taxon>
        <taxon>Pseudomonadati</taxon>
        <taxon>Pseudomonadota</taxon>
        <taxon>Betaproteobacteria</taxon>
        <taxon>Burkholderiales</taxon>
        <taxon>Oxalobacteraceae</taxon>
        <taxon>Undibacterium</taxon>
    </lineage>
</organism>
<dbReference type="PROSITE" id="PS50995">
    <property type="entry name" value="HTH_MARR_2"/>
    <property type="match status" value="1"/>
</dbReference>
<sequence>MVEKSMDAVDQIMEQWRNARPDVDCSPMENIGRLRRCSDLLQRELEATFSTFGMTAWEFDMLATLRRSSATYCMTPTDLFSRLMVTSGTMTHRLQKLEASGWILRVQNSEDARSMLVQLSASGKELIDRAVVAHVENERRIMSGLNAGELKRLNEGLRAMLAVLEKSEDTQR</sequence>
<dbReference type="Pfam" id="PF01047">
    <property type="entry name" value="MarR"/>
    <property type="match status" value="1"/>
</dbReference>
<feature type="domain" description="HTH marR-type" evidence="4">
    <location>
        <begin position="27"/>
        <end position="162"/>
    </location>
</feature>
<evidence type="ECO:0000256" key="3">
    <source>
        <dbReference type="ARBA" id="ARBA00023163"/>
    </source>
</evidence>